<dbReference type="InterPro" id="IPR029044">
    <property type="entry name" value="Nucleotide-diphossugar_trans"/>
</dbReference>
<dbReference type="SUPFAM" id="SSF53448">
    <property type="entry name" value="Nucleotide-diphospho-sugar transferases"/>
    <property type="match status" value="1"/>
</dbReference>
<evidence type="ECO:0008006" key="3">
    <source>
        <dbReference type="Google" id="ProtNLM"/>
    </source>
</evidence>
<proteinExistence type="predicted"/>
<accession>A0A640WFI0</accession>
<gene>
    <name evidence="1" type="ORF">F0A16_06565</name>
</gene>
<evidence type="ECO:0000313" key="2">
    <source>
        <dbReference type="Proteomes" id="UP000466024"/>
    </source>
</evidence>
<organism evidence="1 2">
    <name type="scientific">Salinicola corii</name>
    <dbReference type="NCBI Taxonomy" id="2606937"/>
    <lineage>
        <taxon>Bacteria</taxon>
        <taxon>Pseudomonadati</taxon>
        <taxon>Pseudomonadota</taxon>
        <taxon>Gammaproteobacteria</taxon>
        <taxon>Oceanospirillales</taxon>
        <taxon>Halomonadaceae</taxon>
        <taxon>Salinicola</taxon>
    </lineage>
</organism>
<name>A0A640WFI0_9GAMM</name>
<dbReference type="Proteomes" id="UP000466024">
    <property type="component" value="Unassembled WGS sequence"/>
</dbReference>
<comment type="caution">
    <text evidence="1">The sequence shown here is derived from an EMBL/GenBank/DDBJ whole genome shotgun (WGS) entry which is preliminary data.</text>
</comment>
<evidence type="ECO:0000313" key="1">
    <source>
        <dbReference type="EMBL" id="KAA0019014.1"/>
    </source>
</evidence>
<sequence>MNDINFVIMIEPGKLEWQGMMLIESIYENCEDSFAINVYCGVDKISRLSPVVLRYLEKRNININPINNMFQPYYPHGNKIVSSAMKRDKAKYGIFMDSDMLLLKKTRFCAELDKHLGDVFVVRAGLDRWSNSEADWLVAYSEVDVEPYPEKIKLADGRESYPYFNAGLVAFYEESGFASAWKDVAVELDLNDKISNKRPWLDQIALPIAIKKSGLKYSLLNPCFNYGLNNDYNQLSEAVVGHYHTKSWLYHHGLNNIMRRYTRESVGEKNFAVLVNKTEKRVS</sequence>
<dbReference type="Gene3D" id="3.90.550.10">
    <property type="entry name" value="Spore Coat Polysaccharide Biosynthesis Protein SpsA, Chain A"/>
    <property type="match status" value="1"/>
</dbReference>
<reference evidence="1 2" key="1">
    <citation type="submission" date="2019-08" db="EMBL/GenBank/DDBJ databases">
        <title>Bioinformatics analysis of the strain L3 and L5.</title>
        <authorList>
            <person name="Li X."/>
        </authorList>
    </citation>
    <scope>NUCLEOTIDE SEQUENCE [LARGE SCALE GENOMIC DNA]</scope>
    <source>
        <strain evidence="1 2">L3</strain>
    </source>
</reference>
<protein>
    <recommendedName>
        <fullName evidence="3">Glycosyltransferase</fullName>
    </recommendedName>
</protein>
<keyword evidence="2" id="KW-1185">Reference proteome</keyword>
<dbReference type="RefSeq" id="WP_149434607.1">
    <property type="nucleotide sequence ID" value="NZ_VTPX01000003.1"/>
</dbReference>
<dbReference type="EMBL" id="VTPX01000003">
    <property type="protein sequence ID" value="KAA0019014.1"/>
    <property type="molecule type" value="Genomic_DNA"/>
</dbReference>
<dbReference type="AlphaFoldDB" id="A0A640WFI0"/>